<dbReference type="SUPFAM" id="SSF52540">
    <property type="entry name" value="P-loop containing nucleoside triphosphate hydrolases"/>
    <property type="match status" value="1"/>
</dbReference>
<protein>
    <submittedName>
        <fullName evidence="5">ABC transporter</fullName>
    </submittedName>
</protein>
<evidence type="ECO:0000313" key="5">
    <source>
        <dbReference type="EMBL" id="ONN27009.1"/>
    </source>
</evidence>
<keyword evidence="2" id="KW-0547">Nucleotide-binding</keyword>
<dbReference type="Proteomes" id="UP000242616">
    <property type="component" value="Unassembled WGS sequence"/>
</dbReference>
<reference evidence="5 6" key="1">
    <citation type="submission" date="2015-06" db="EMBL/GenBank/DDBJ databases">
        <title>Genome sequencing of Thermotogales isolates from hydrothermal vents.</title>
        <authorList>
            <person name="Haverkamp T.H."/>
            <person name="Kublanov I.V."/>
            <person name="Nesbo C.L."/>
        </authorList>
    </citation>
    <scope>NUCLEOTIDE SEQUENCE [LARGE SCALE GENOMIC DNA]</scope>
    <source>
        <strain evidence="6">ik275mar</strain>
    </source>
</reference>
<proteinExistence type="predicted"/>
<evidence type="ECO:0000313" key="6">
    <source>
        <dbReference type="Proteomes" id="UP000242616"/>
    </source>
</evidence>
<keyword evidence="6" id="KW-1185">Reference proteome</keyword>
<dbReference type="CDD" id="cd03230">
    <property type="entry name" value="ABC_DR_subfamily_A"/>
    <property type="match status" value="1"/>
</dbReference>
<dbReference type="Gene3D" id="3.40.50.300">
    <property type="entry name" value="P-loop containing nucleotide triphosphate hydrolases"/>
    <property type="match status" value="1"/>
</dbReference>
<dbReference type="InterPro" id="IPR027417">
    <property type="entry name" value="P-loop_NTPase"/>
</dbReference>
<keyword evidence="3" id="KW-0067">ATP-binding</keyword>
<dbReference type="EMBL" id="LBFC01000020">
    <property type="protein sequence ID" value="ONN27009.1"/>
    <property type="molecule type" value="Genomic_DNA"/>
</dbReference>
<accession>A0ABX3III5</accession>
<evidence type="ECO:0000256" key="3">
    <source>
        <dbReference type="ARBA" id="ARBA00022840"/>
    </source>
</evidence>
<name>A0ABX3III5_9BACT</name>
<dbReference type="PANTHER" id="PTHR42939">
    <property type="entry name" value="ABC TRANSPORTER ATP-BINDING PROTEIN ALBC-RELATED"/>
    <property type="match status" value="1"/>
</dbReference>
<keyword evidence="1" id="KW-0813">Transport</keyword>
<sequence>MIKLENVGKRYGKSWVLENITFHTEEGNVIGIIGKNGSGKTTLLKIISGILKPTVGNVYLKSKLISYIPEKPILIPELSLKENLNYFAKMRNVESKRIEDEIKFFRLEKHVLKKPSELSKGLRQRLSMAISLLIDPDIILLDEPTSGLDAESKKIISNRIKKLKLNKKTVLYITHEDEEVESICDKVLILEEGEIKFFGTVEDFWRKYERFVYVTFSQTKEIKLLKLEELKNVKEDLLHVRSVGIREFLSGGMVYER</sequence>
<dbReference type="Pfam" id="PF00005">
    <property type="entry name" value="ABC_tran"/>
    <property type="match status" value="1"/>
</dbReference>
<evidence type="ECO:0000256" key="2">
    <source>
        <dbReference type="ARBA" id="ARBA00022741"/>
    </source>
</evidence>
<dbReference type="InterPro" id="IPR003593">
    <property type="entry name" value="AAA+_ATPase"/>
</dbReference>
<dbReference type="RefSeq" id="WP_075666113.1">
    <property type="nucleotide sequence ID" value="NZ_LBFC01000020.1"/>
</dbReference>
<dbReference type="PANTHER" id="PTHR42939:SF1">
    <property type="entry name" value="ABC TRANSPORTER ATP-BINDING PROTEIN ALBC-RELATED"/>
    <property type="match status" value="1"/>
</dbReference>
<gene>
    <name evidence="5" type="ORF">XJ44_06110</name>
</gene>
<dbReference type="InterPro" id="IPR051782">
    <property type="entry name" value="ABC_Transporter_VariousFunc"/>
</dbReference>
<dbReference type="SMART" id="SM00382">
    <property type="entry name" value="AAA"/>
    <property type="match status" value="1"/>
</dbReference>
<dbReference type="PROSITE" id="PS50893">
    <property type="entry name" value="ABC_TRANSPORTER_2"/>
    <property type="match status" value="1"/>
</dbReference>
<organism evidence="5 6">
    <name type="scientific">Thermosipho affectus</name>
    <dbReference type="NCBI Taxonomy" id="660294"/>
    <lineage>
        <taxon>Bacteria</taxon>
        <taxon>Thermotogati</taxon>
        <taxon>Thermotogota</taxon>
        <taxon>Thermotogae</taxon>
        <taxon>Thermotogales</taxon>
        <taxon>Fervidobacteriaceae</taxon>
        <taxon>Thermosipho</taxon>
    </lineage>
</organism>
<evidence type="ECO:0000259" key="4">
    <source>
        <dbReference type="PROSITE" id="PS50893"/>
    </source>
</evidence>
<comment type="caution">
    <text evidence="5">The sequence shown here is derived from an EMBL/GenBank/DDBJ whole genome shotgun (WGS) entry which is preliminary data.</text>
</comment>
<feature type="domain" description="ABC transporter" evidence="4">
    <location>
        <begin position="2"/>
        <end position="217"/>
    </location>
</feature>
<evidence type="ECO:0000256" key="1">
    <source>
        <dbReference type="ARBA" id="ARBA00022448"/>
    </source>
</evidence>
<dbReference type="InterPro" id="IPR003439">
    <property type="entry name" value="ABC_transporter-like_ATP-bd"/>
</dbReference>